<evidence type="ECO:0000313" key="13">
    <source>
        <dbReference type="Proteomes" id="UP000033664"/>
    </source>
</evidence>
<comment type="caution">
    <text evidence="12">The sequence shown here is derived from an EMBL/GenBank/DDBJ whole genome shotgun (WGS) entry which is preliminary data.</text>
</comment>
<organism evidence="12 13">
    <name type="scientific">Pseudoalteromonas ruthenica</name>
    <dbReference type="NCBI Taxonomy" id="151081"/>
    <lineage>
        <taxon>Bacteria</taxon>
        <taxon>Pseudomonadati</taxon>
        <taxon>Pseudomonadota</taxon>
        <taxon>Gammaproteobacteria</taxon>
        <taxon>Alteromonadales</taxon>
        <taxon>Pseudoalteromonadaceae</taxon>
        <taxon>Pseudoalteromonas</taxon>
    </lineage>
</organism>
<dbReference type="SMART" id="SM00283">
    <property type="entry name" value="MA"/>
    <property type="match status" value="1"/>
</dbReference>
<feature type="domain" description="Methyl-accepting transducer" evidence="10">
    <location>
        <begin position="383"/>
        <end position="612"/>
    </location>
</feature>
<dbReference type="OrthoDB" id="7024925at2"/>
<evidence type="ECO:0000259" key="11">
    <source>
        <dbReference type="PROSITE" id="PS50885"/>
    </source>
</evidence>
<keyword evidence="2 9" id="KW-0812">Transmembrane</keyword>
<dbReference type="eggNOG" id="COG0840">
    <property type="taxonomic scope" value="Bacteria"/>
</dbReference>
<evidence type="ECO:0000259" key="10">
    <source>
        <dbReference type="PROSITE" id="PS50111"/>
    </source>
</evidence>
<evidence type="ECO:0000256" key="8">
    <source>
        <dbReference type="SAM" id="Coils"/>
    </source>
</evidence>
<sequence>MRVSTFTRLVALLLSTASLVLVAVLWWASKTLVSLEQQNTHYGALKNDIIIGLSGDIEDYLSTGDAQNLVDAKQRIETIQNQYLPSLSAQLQRQLNTRLQVLLDGIDGDYRALGKLSGNETALLDNALRQMAGSATSLINYAQQAPQDKRGSASRYIELAGDYYQGVLDLSLATQALYQGYSADKQVAVEQAVKQLNALAAEIENTENLGVMSEVDEDELFFGAEPEDLAGDIKAEIRSWPKRYPRDLQSTIEQGQIHQQGIMQLRTEVSSVVDVVIDAEQQLRAAQNVLKQRLLVVFGIAIGLLFILAAAVYWLQRSQVLNPLRQLRDGFATLIESNELNPIVSKNSETEVGEIADYFNQLIERQRNEVRERQEMLRVINEFMSDMSDNLQHIRSGAEQTSAHASHSQTLLGEVQRIGDDVNEVNSQVADNAQHTLTTMAQSLGFADAMLAASSTTEQRIEQGMQSLNQLLAGVEDVSKVLDVINTIAEQTNLLALNAAIESARAGEHGRGFAVVADEVRKLAQQTQASLGDIHAQLNSLSANSQRVSQHIGELATQAQAQTDNAEELKRNAEDISQSAEHANQVAAQATDYAHRQRDMLIEFERSMQDMQTQISASDTRVKDIHLSLQQQMQSIRASLGLDNQSV</sequence>
<dbReference type="EMBL" id="JXXZ01000010">
    <property type="protein sequence ID" value="KJY98529.1"/>
    <property type="molecule type" value="Genomic_DNA"/>
</dbReference>
<reference evidence="12 13" key="1">
    <citation type="journal article" date="2015" name="BMC Genomics">
        <title>Genome mining reveals unlocked bioactive potential of marine Gram-negative bacteria.</title>
        <authorList>
            <person name="Machado H."/>
            <person name="Sonnenschein E.C."/>
            <person name="Melchiorsen J."/>
            <person name="Gram L."/>
        </authorList>
    </citation>
    <scope>NUCLEOTIDE SEQUENCE [LARGE SCALE GENOMIC DNA]</scope>
    <source>
        <strain evidence="12 13">S3137</strain>
    </source>
</reference>
<dbReference type="SUPFAM" id="SSF58104">
    <property type="entry name" value="Methyl-accepting chemotaxis protein (MCP) signaling domain"/>
    <property type="match status" value="1"/>
</dbReference>
<protein>
    <submittedName>
        <fullName evidence="12">Chemotaxis protein</fullName>
    </submittedName>
</protein>
<gene>
    <name evidence="12" type="ORF">TW72_12410</name>
</gene>
<dbReference type="InterPro" id="IPR003660">
    <property type="entry name" value="HAMP_dom"/>
</dbReference>
<dbReference type="Pfam" id="PF00015">
    <property type="entry name" value="MCPsignal"/>
    <property type="match status" value="1"/>
</dbReference>
<dbReference type="AlphaFoldDB" id="A0A0F4PNP8"/>
<feature type="coiled-coil region" evidence="8">
    <location>
        <begin position="552"/>
        <end position="586"/>
    </location>
</feature>
<keyword evidence="5 7" id="KW-0807">Transducer</keyword>
<evidence type="ECO:0000256" key="9">
    <source>
        <dbReference type="SAM" id="Phobius"/>
    </source>
</evidence>
<feature type="transmembrane region" description="Helical" evidence="9">
    <location>
        <begin position="294"/>
        <end position="315"/>
    </location>
</feature>
<proteinExistence type="inferred from homology"/>
<dbReference type="PANTHER" id="PTHR32089">
    <property type="entry name" value="METHYL-ACCEPTING CHEMOTAXIS PROTEIN MCPB"/>
    <property type="match status" value="1"/>
</dbReference>
<evidence type="ECO:0000256" key="4">
    <source>
        <dbReference type="ARBA" id="ARBA00023136"/>
    </source>
</evidence>
<dbReference type="PROSITE" id="PS50885">
    <property type="entry name" value="HAMP"/>
    <property type="match status" value="1"/>
</dbReference>
<name>A0A0F4PNP8_9GAMM</name>
<dbReference type="PROSITE" id="PS50111">
    <property type="entry name" value="CHEMOTAXIS_TRANSDUC_2"/>
    <property type="match status" value="1"/>
</dbReference>
<evidence type="ECO:0000256" key="5">
    <source>
        <dbReference type="ARBA" id="ARBA00023224"/>
    </source>
</evidence>
<dbReference type="PANTHER" id="PTHR32089:SF119">
    <property type="entry name" value="METHYL-ACCEPTING CHEMOTAXIS PROTEIN CTPL"/>
    <property type="match status" value="1"/>
</dbReference>
<evidence type="ECO:0000256" key="6">
    <source>
        <dbReference type="ARBA" id="ARBA00029447"/>
    </source>
</evidence>
<dbReference type="GO" id="GO:0016020">
    <property type="term" value="C:membrane"/>
    <property type="evidence" value="ECO:0007669"/>
    <property type="project" value="UniProtKB-SubCell"/>
</dbReference>
<feature type="transmembrane region" description="Helical" evidence="9">
    <location>
        <begin position="6"/>
        <end position="28"/>
    </location>
</feature>
<dbReference type="GO" id="GO:0007165">
    <property type="term" value="P:signal transduction"/>
    <property type="evidence" value="ECO:0007669"/>
    <property type="project" value="UniProtKB-KW"/>
</dbReference>
<dbReference type="GeneID" id="58229295"/>
<dbReference type="GO" id="GO:0006935">
    <property type="term" value="P:chemotaxis"/>
    <property type="evidence" value="ECO:0007669"/>
    <property type="project" value="UniProtKB-ARBA"/>
</dbReference>
<keyword evidence="8" id="KW-0175">Coiled coil</keyword>
<accession>A0A0F4PNP8</accession>
<keyword evidence="13" id="KW-1185">Reference proteome</keyword>
<dbReference type="InterPro" id="IPR004089">
    <property type="entry name" value="MCPsignal_dom"/>
</dbReference>
<dbReference type="PATRIC" id="fig|151081.8.peg.2313"/>
<keyword evidence="3 9" id="KW-1133">Transmembrane helix</keyword>
<dbReference type="RefSeq" id="WP_045979652.1">
    <property type="nucleotide sequence ID" value="NZ_JXXY01000010.1"/>
</dbReference>
<keyword evidence="4 9" id="KW-0472">Membrane</keyword>
<dbReference type="Gene3D" id="1.10.287.950">
    <property type="entry name" value="Methyl-accepting chemotaxis protein"/>
    <property type="match status" value="1"/>
</dbReference>
<comment type="subcellular location">
    <subcellularLocation>
        <location evidence="1">Membrane</location>
        <topology evidence="1">Multi-pass membrane protein</topology>
    </subcellularLocation>
</comment>
<evidence type="ECO:0000256" key="1">
    <source>
        <dbReference type="ARBA" id="ARBA00004141"/>
    </source>
</evidence>
<dbReference type="Proteomes" id="UP000033664">
    <property type="component" value="Unassembled WGS sequence"/>
</dbReference>
<evidence type="ECO:0000256" key="2">
    <source>
        <dbReference type="ARBA" id="ARBA00022692"/>
    </source>
</evidence>
<evidence type="ECO:0000313" key="12">
    <source>
        <dbReference type="EMBL" id="KJY98529.1"/>
    </source>
</evidence>
<evidence type="ECO:0000256" key="7">
    <source>
        <dbReference type="PROSITE-ProRule" id="PRU00284"/>
    </source>
</evidence>
<comment type="similarity">
    <text evidence="6">Belongs to the methyl-accepting chemotaxis (MCP) protein family.</text>
</comment>
<evidence type="ECO:0000256" key="3">
    <source>
        <dbReference type="ARBA" id="ARBA00022989"/>
    </source>
</evidence>
<feature type="domain" description="HAMP" evidence="11">
    <location>
        <begin position="318"/>
        <end position="371"/>
    </location>
</feature>